<feature type="domain" description="N-acetyltransferase" evidence="1">
    <location>
        <begin position="1"/>
        <end position="150"/>
    </location>
</feature>
<sequence>MAAINADPEVMRFFPATQTEEQTQSFIDRARKQYEAKSFTYFAADRLDTGTFIGFIGLSEQTYDADFTPCIDIGWRLAKEHWHHGFATEGAKRCLEYAFQDLKLSQVVATAPAINLPSIHVITKIGMSLVKHFKHPMLKGDEQLEDCVLYAVNSRDVVHNVSR</sequence>
<dbReference type="Pfam" id="PF13302">
    <property type="entry name" value="Acetyltransf_3"/>
    <property type="match status" value="1"/>
</dbReference>
<keyword evidence="3" id="KW-1185">Reference proteome</keyword>
<gene>
    <name evidence="2" type="ORF">DN068_07790</name>
</gene>
<dbReference type="EMBL" id="QKTW01000011">
    <property type="protein sequence ID" value="PZF73615.1"/>
    <property type="molecule type" value="Genomic_DNA"/>
</dbReference>
<dbReference type="OrthoDB" id="9788916at2"/>
<dbReference type="AlphaFoldDB" id="A0A2W2ADT2"/>
<dbReference type="InterPro" id="IPR051531">
    <property type="entry name" value="N-acetyltransferase"/>
</dbReference>
<proteinExistence type="predicted"/>
<comment type="caution">
    <text evidence="2">The sequence shown here is derived from an EMBL/GenBank/DDBJ whole genome shotgun (WGS) entry which is preliminary data.</text>
</comment>
<organism evidence="2 3">
    <name type="scientific">Taibaiella soli</name>
    <dbReference type="NCBI Taxonomy" id="1649169"/>
    <lineage>
        <taxon>Bacteria</taxon>
        <taxon>Pseudomonadati</taxon>
        <taxon>Bacteroidota</taxon>
        <taxon>Chitinophagia</taxon>
        <taxon>Chitinophagales</taxon>
        <taxon>Chitinophagaceae</taxon>
        <taxon>Taibaiella</taxon>
    </lineage>
</organism>
<dbReference type="InterPro" id="IPR016181">
    <property type="entry name" value="Acyl_CoA_acyltransferase"/>
</dbReference>
<dbReference type="Proteomes" id="UP000248745">
    <property type="component" value="Unassembled WGS sequence"/>
</dbReference>
<dbReference type="PANTHER" id="PTHR43792">
    <property type="entry name" value="GNAT FAMILY, PUTATIVE (AFU_ORTHOLOGUE AFUA_3G00765)-RELATED-RELATED"/>
    <property type="match status" value="1"/>
</dbReference>
<protein>
    <submittedName>
        <fullName evidence="2">N-acetyltransferase</fullName>
    </submittedName>
</protein>
<keyword evidence="2" id="KW-0808">Transferase</keyword>
<dbReference type="SUPFAM" id="SSF55729">
    <property type="entry name" value="Acyl-CoA N-acyltransferases (Nat)"/>
    <property type="match status" value="1"/>
</dbReference>
<accession>A0A2W2ADT2</accession>
<name>A0A2W2ADT2_9BACT</name>
<evidence type="ECO:0000259" key="1">
    <source>
        <dbReference type="PROSITE" id="PS51186"/>
    </source>
</evidence>
<reference evidence="2 3" key="1">
    <citation type="submission" date="2018-06" db="EMBL/GenBank/DDBJ databases">
        <title>Mucibacter soli gen. nov., sp. nov., a new member of the family Chitinophagaceae producing mucin.</title>
        <authorList>
            <person name="Kim M.-K."/>
            <person name="Park S."/>
            <person name="Kim T.-S."/>
            <person name="Joung Y."/>
            <person name="Han J.-H."/>
            <person name="Kim S.B."/>
        </authorList>
    </citation>
    <scope>NUCLEOTIDE SEQUENCE [LARGE SCALE GENOMIC DNA]</scope>
    <source>
        <strain evidence="2 3">R1-15</strain>
    </source>
</reference>
<evidence type="ECO:0000313" key="3">
    <source>
        <dbReference type="Proteomes" id="UP000248745"/>
    </source>
</evidence>
<dbReference type="InterPro" id="IPR000182">
    <property type="entry name" value="GNAT_dom"/>
</dbReference>
<dbReference type="PROSITE" id="PS51186">
    <property type="entry name" value="GNAT"/>
    <property type="match status" value="1"/>
</dbReference>
<dbReference type="PANTHER" id="PTHR43792:SF1">
    <property type="entry name" value="N-ACETYLTRANSFERASE DOMAIN-CONTAINING PROTEIN"/>
    <property type="match status" value="1"/>
</dbReference>
<evidence type="ECO:0000313" key="2">
    <source>
        <dbReference type="EMBL" id="PZF73615.1"/>
    </source>
</evidence>
<dbReference type="GO" id="GO:0016747">
    <property type="term" value="F:acyltransferase activity, transferring groups other than amino-acyl groups"/>
    <property type="evidence" value="ECO:0007669"/>
    <property type="project" value="InterPro"/>
</dbReference>
<dbReference type="Gene3D" id="3.40.630.30">
    <property type="match status" value="1"/>
</dbReference>